<sequence length="246" mass="25498">TLVYPPAAAVQTFTRVQVSTISVAWAHNNNPEDVTDYDVVLTTGVSYPNGFQGNVSISTTPQGTNPAAELTGLEPDTTYFLFIQGVNNNNVGSGFAALGSTSTLALAPSNVLITEVFLSSMTISWSTVTSQGYLAQASSTNFTGGVVRSSSTPDSSLPALTVDNLDSNTTYYVRVGAYNWNSVPNYALGGSSSTLSNPVTGAQFAGVFVSSVAVTWIPLPPDPPAASSATAKGYRVQASTEPGFVT</sequence>
<name>X0XBE7_9ZZZZ</name>
<evidence type="ECO:0000256" key="1">
    <source>
        <dbReference type="ARBA" id="ARBA00022737"/>
    </source>
</evidence>
<feature type="domain" description="Fibronectin type-III" evidence="2">
    <location>
        <begin position="6"/>
        <end position="106"/>
    </location>
</feature>
<reference evidence="3" key="1">
    <citation type="journal article" date="2014" name="Front. Microbiol.">
        <title>High frequency of phylogenetically diverse reductive dehalogenase-homologous genes in deep subseafloor sedimentary metagenomes.</title>
        <authorList>
            <person name="Kawai M."/>
            <person name="Futagami T."/>
            <person name="Toyoda A."/>
            <person name="Takaki Y."/>
            <person name="Nishi S."/>
            <person name="Hori S."/>
            <person name="Arai W."/>
            <person name="Tsubouchi T."/>
            <person name="Morono Y."/>
            <person name="Uchiyama I."/>
            <person name="Ito T."/>
            <person name="Fujiyama A."/>
            <person name="Inagaki F."/>
            <person name="Takami H."/>
        </authorList>
    </citation>
    <scope>NUCLEOTIDE SEQUENCE</scope>
    <source>
        <strain evidence="3">Expedition CK06-06</strain>
    </source>
</reference>
<dbReference type="AlphaFoldDB" id="X0XBE7"/>
<proteinExistence type="predicted"/>
<accession>X0XBE7</accession>
<dbReference type="Pfam" id="PF00041">
    <property type="entry name" value="fn3"/>
    <property type="match status" value="1"/>
</dbReference>
<feature type="non-terminal residue" evidence="3">
    <location>
        <position position="246"/>
    </location>
</feature>
<evidence type="ECO:0000313" key="3">
    <source>
        <dbReference type="EMBL" id="GAG40410.1"/>
    </source>
</evidence>
<dbReference type="Gene3D" id="2.60.40.10">
    <property type="entry name" value="Immunoglobulins"/>
    <property type="match status" value="2"/>
</dbReference>
<dbReference type="InterPro" id="IPR003961">
    <property type="entry name" value="FN3_dom"/>
</dbReference>
<dbReference type="InterPro" id="IPR036116">
    <property type="entry name" value="FN3_sf"/>
</dbReference>
<feature type="non-terminal residue" evidence="3">
    <location>
        <position position="1"/>
    </location>
</feature>
<dbReference type="PANTHER" id="PTHR46708">
    <property type="entry name" value="TENASCIN"/>
    <property type="match status" value="1"/>
</dbReference>
<dbReference type="SMART" id="SM00060">
    <property type="entry name" value="FN3"/>
    <property type="match status" value="2"/>
</dbReference>
<feature type="domain" description="Fibronectin type-III" evidence="2">
    <location>
        <begin position="107"/>
        <end position="204"/>
    </location>
</feature>
<dbReference type="PANTHER" id="PTHR46708:SF2">
    <property type="entry name" value="FIBRONECTIN TYPE-III DOMAIN-CONTAINING PROTEIN"/>
    <property type="match status" value="1"/>
</dbReference>
<dbReference type="EMBL" id="BARS01046173">
    <property type="protein sequence ID" value="GAG40410.1"/>
    <property type="molecule type" value="Genomic_DNA"/>
</dbReference>
<gene>
    <name evidence="3" type="ORF">S01H1_69528</name>
</gene>
<dbReference type="CDD" id="cd00063">
    <property type="entry name" value="FN3"/>
    <property type="match status" value="1"/>
</dbReference>
<organism evidence="3">
    <name type="scientific">marine sediment metagenome</name>
    <dbReference type="NCBI Taxonomy" id="412755"/>
    <lineage>
        <taxon>unclassified sequences</taxon>
        <taxon>metagenomes</taxon>
        <taxon>ecological metagenomes</taxon>
    </lineage>
</organism>
<dbReference type="InterPro" id="IPR050991">
    <property type="entry name" value="ECM_Regulatory_Proteins"/>
</dbReference>
<dbReference type="SUPFAM" id="SSF49265">
    <property type="entry name" value="Fibronectin type III"/>
    <property type="match status" value="1"/>
</dbReference>
<evidence type="ECO:0000259" key="2">
    <source>
        <dbReference type="PROSITE" id="PS50853"/>
    </source>
</evidence>
<dbReference type="InterPro" id="IPR013783">
    <property type="entry name" value="Ig-like_fold"/>
</dbReference>
<dbReference type="PROSITE" id="PS50853">
    <property type="entry name" value="FN3"/>
    <property type="match status" value="2"/>
</dbReference>
<keyword evidence="1" id="KW-0677">Repeat</keyword>
<comment type="caution">
    <text evidence="3">The sequence shown here is derived from an EMBL/GenBank/DDBJ whole genome shotgun (WGS) entry which is preliminary data.</text>
</comment>
<protein>
    <recommendedName>
        <fullName evidence="2">Fibronectin type-III domain-containing protein</fullName>
    </recommendedName>
</protein>